<organism evidence="4 5">
    <name type="scientific">Polyplax serrata</name>
    <name type="common">Common mouse louse</name>
    <dbReference type="NCBI Taxonomy" id="468196"/>
    <lineage>
        <taxon>Eukaryota</taxon>
        <taxon>Metazoa</taxon>
        <taxon>Ecdysozoa</taxon>
        <taxon>Arthropoda</taxon>
        <taxon>Hexapoda</taxon>
        <taxon>Insecta</taxon>
        <taxon>Pterygota</taxon>
        <taxon>Neoptera</taxon>
        <taxon>Paraneoptera</taxon>
        <taxon>Psocodea</taxon>
        <taxon>Troctomorpha</taxon>
        <taxon>Phthiraptera</taxon>
        <taxon>Anoplura</taxon>
        <taxon>Polyplacidae</taxon>
        <taxon>Polyplax</taxon>
    </lineage>
</organism>
<feature type="compositionally biased region" description="Polar residues" evidence="3">
    <location>
        <begin position="701"/>
        <end position="711"/>
    </location>
</feature>
<dbReference type="Proteomes" id="UP001372834">
    <property type="component" value="Unassembled WGS sequence"/>
</dbReference>
<proteinExistence type="predicted"/>
<dbReference type="EMBL" id="JAWJWE010000039">
    <property type="protein sequence ID" value="KAK6621247.1"/>
    <property type="molecule type" value="Genomic_DNA"/>
</dbReference>
<name>A0AAN8PFA9_POLSC</name>
<dbReference type="GO" id="GO:0003729">
    <property type="term" value="F:mRNA binding"/>
    <property type="evidence" value="ECO:0007669"/>
    <property type="project" value="TreeGrafter"/>
</dbReference>
<feature type="region of interest" description="Disordered" evidence="3">
    <location>
        <begin position="782"/>
        <end position="813"/>
    </location>
</feature>
<feature type="region of interest" description="Disordered" evidence="3">
    <location>
        <begin position="594"/>
        <end position="715"/>
    </location>
</feature>
<dbReference type="PANTHER" id="PTHR12269:SF1">
    <property type="entry name" value="EUKARYOTIC TRANSLATION INITIATION FACTOR 4E TRANSPORTER"/>
    <property type="match status" value="1"/>
</dbReference>
<accession>A0AAN8PFA9</accession>
<evidence type="ECO:0000313" key="5">
    <source>
        <dbReference type="Proteomes" id="UP001372834"/>
    </source>
</evidence>
<evidence type="ECO:0000313" key="4">
    <source>
        <dbReference type="EMBL" id="KAK6621247.1"/>
    </source>
</evidence>
<dbReference type="GO" id="GO:0036464">
    <property type="term" value="C:cytoplasmic ribonucleoprotein granule"/>
    <property type="evidence" value="ECO:0007669"/>
    <property type="project" value="UniProtKB-ARBA"/>
</dbReference>
<feature type="compositionally biased region" description="Basic and acidic residues" evidence="3">
    <location>
        <begin position="87"/>
        <end position="96"/>
    </location>
</feature>
<evidence type="ECO:0000256" key="3">
    <source>
        <dbReference type="SAM" id="MobiDB-lite"/>
    </source>
</evidence>
<feature type="region of interest" description="Disordered" evidence="3">
    <location>
        <begin position="125"/>
        <end position="162"/>
    </location>
</feature>
<comment type="subcellular location">
    <subcellularLocation>
        <location evidence="1">Cytoplasm</location>
    </subcellularLocation>
</comment>
<keyword evidence="2" id="KW-0963">Cytoplasm</keyword>
<feature type="region of interest" description="Disordered" evidence="3">
    <location>
        <begin position="248"/>
        <end position="274"/>
    </location>
</feature>
<feature type="compositionally biased region" description="Basic and acidic residues" evidence="3">
    <location>
        <begin position="147"/>
        <end position="162"/>
    </location>
</feature>
<feature type="compositionally biased region" description="Basic and acidic residues" evidence="3">
    <location>
        <begin position="1023"/>
        <end position="1036"/>
    </location>
</feature>
<sequence length="1081" mass="118619">MRPGGPTSQHDTIELRGFDDAGETVSRNKAKQIAKPSSKPNSRDSRSNAGSRKSSSEEISIPKTANRKLDKDIEPELPTASSSPKVETAEGQKSETENAAPTDEPERTENHDFFNLEDLLQFDNLPLLTNGGGGEGNQSSSRFTQWFRRDSPSEINDTRRSSVQDDMIKNIVNDINETSINIPNMKDSDAYFAPISPPGTTSGNSLLEMLQNGGHHQKNDRRGNAPSIKDLEATGKVTSVEELEAKMRQGVGQSPNKQTSEAHSKKTNSSGRKEEELIAFKKLLKQVAEGGVTTANDHINRANNASSLLFQMLNKPPEASDMMGQAHQPAAAPAMHVPHDLVYKLLHVQEQQRQVQQQQEFNKLLFSSGRLAPPQVPGTLSPLPPELQMKVNNAQPSVELLSRPEAQAILQGLRQGEITPQHLIQQLQNPAMQPRHREVLASILKLHGNSPRPASPLMVPPDPSLIQQLMLQQQLRNPSPLPPIHNVVYDFTEPYRNRPNHAQALISNVIALVLPGLLYRRLRLKTTLFYLGVKIDLGRRVAKLVPNLKAVFRLPMSLRIITGLPHRVPSPRELMLHTQTIMQSALIKKKRENFRKRQELQRATSPNVTAGAKSPNPPVTSTNTNNPSSNLSSSASLSNVANNNSNSVNSNNNNNNNKTVSTGGGGGGVNTHMNNNNSNSGTNSSSSSSMGGSTPAAATSKSNPTSATKSPTPLAFTPTSVLRKMTAEQQQPVQVKDGDGNKLNKYNELYQAKLQRQSELFKAQSSRFLANNQLMGLRSPHQQWLGQKQPVQQPLQPQPQQQQGRAIVKGSSSYVPAPPLGAGLVDLPYGTNNTRGVFPQRSKWTIPTAPLVAHVQPNLYNSFPTPANRVPQNRGLAPQMGPATQHNVNMNPALQHLLMSSESVTSAQQRTMFKPGIRNSFPQFLPPNGGDGDLSTSPTTSNQLAHWFTPELLAQAQVQTRTGKSDSTLNMVSVEELERLQQNSAPIFRGYLMKTDENCEITRHGEKTAWKTQEIPESIEQWEEKREKKPLGRHLEPPGPPHGVVGRDLGLGLGLGRLPRKRSNFILSNGVHTTLTSEYAD</sequence>
<evidence type="ECO:0000256" key="2">
    <source>
        <dbReference type="ARBA" id="ARBA00022490"/>
    </source>
</evidence>
<feature type="compositionally biased region" description="Polar residues" evidence="3">
    <location>
        <begin position="1"/>
        <end position="10"/>
    </location>
</feature>
<evidence type="ECO:0000256" key="1">
    <source>
        <dbReference type="ARBA" id="ARBA00004496"/>
    </source>
</evidence>
<reference evidence="4 5" key="1">
    <citation type="submission" date="2023-10" db="EMBL/GenBank/DDBJ databases">
        <title>Genomes of two closely related lineages of the louse Polyplax serrata with different host specificities.</title>
        <authorList>
            <person name="Martinu J."/>
            <person name="Tarabai H."/>
            <person name="Stefka J."/>
            <person name="Hypsa V."/>
        </authorList>
    </citation>
    <scope>NUCLEOTIDE SEQUENCE [LARGE SCALE GENOMIC DNA]</scope>
    <source>
        <strain evidence="4">HR10_N</strain>
    </source>
</reference>
<dbReference type="Pfam" id="PF10477">
    <property type="entry name" value="EIF4E-T"/>
    <property type="match status" value="1"/>
</dbReference>
<feature type="compositionally biased region" description="Low complexity" evidence="3">
    <location>
        <begin position="619"/>
        <end position="661"/>
    </location>
</feature>
<dbReference type="InterPro" id="IPR018862">
    <property type="entry name" value="eIF4E-T"/>
</dbReference>
<protein>
    <submittedName>
        <fullName evidence="4">Uncharacterized protein</fullName>
    </submittedName>
</protein>
<dbReference type="GO" id="GO:0017148">
    <property type="term" value="P:negative regulation of translation"/>
    <property type="evidence" value="ECO:0007669"/>
    <property type="project" value="TreeGrafter"/>
</dbReference>
<feature type="compositionally biased region" description="Polar residues" evidence="3">
    <location>
        <begin position="251"/>
        <end position="261"/>
    </location>
</feature>
<dbReference type="GO" id="GO:0005634">
    <property type="term" value="C:nucleus"/>
    <property type="evidence" value="ECO:0007669"/>
    <property type="project" value="TreeGrafter"/>
</dbReference>
<dbReference type="PANTHER" id="PTHR12269">
    <property type="entry name" value="EUKARYOTIC TRANSLATION INITIATION FACTOR 4E TRANSPORTER"/>
    <property type="match status" value="1"/>
</dbReference>
<feature type="region of interest" description="Disordered" evidence="3">
    <location>
        <begin position="213"/>
        <end position="236"/>
    </location>
</feature>
<feature type="region of interest" description="Disordered" evidence="3">
    <location>
        <begin position="1"/>
        <end position="108"/>
    </location>
</feature>
<dbReference type="AlphaFoldDB" id="A0AAN8PFA9"/>
<gene>
    <name evidence="4" type="ORF">RUM43_011553</name>
</gene>
<feature type="compositionally biased region" description="Low complexity" evidence="3">
    <location>
        <begin position="787"/>
        <end position="803"/>
    </location>
</feature>
<comment type="caution">
    <text evidence="4">The sequence shown here is derived from an EMBL/GenBank/DDBJ whole genome shotgun (WGS) entry which is preliminary data.</text>
</comment>
<feature type="compositionally biased region" description="Low complexity" evidence="3">
    <location>
        <begin position="670"/>
        <end position="700"/>
    </location>
</feature>
<feature type="region of interest" description="Disordered" evidence="3">
    <location>
        <begin position="1023"/>
        <end position="1045"/>
    </location>
</feature>